<dbReference type="InterPro" id="IPR016047">
    <property type="entry name" value="M23ase_b-sheet_dom"/>
</dbReference>
<evidence type="ECO:0000259" key="2">
    <source>
        <dbReference type="Pfam" id="PF01551"/>
    </source>
</evidence>
<dbReference type="STRING" id="157838.AN964_06475"/>
<keyword evidence="1" id="KW-0732">Signal</keyword>
<dbReference type="PATRIC" id="fig|157838.3.peg.1450"/>
<sequence length="326" mass="37850">MTCSLIFFLLFASPNISFGKEMSEEEAYQKRMELYKRVELTTQIPWYYIAAVDHYERSIRFVRKDIPKPGGITGIYIKPVQWAGWLNPNQTNPSLPSIELFNGFGIDGNGDGKANMNDDEDIIYSFANYILKYGIDEDHFRIALWNYYKRDRAVGLIMEKAKLYRHFGKLDLNAKTFPIPHRFNYSYRDTWGDRRGWGGRRIHEGTDIFAGYGVPVRSTCYGIVELKGWNKFGGWRVGIRDINNTYHYFAHLNGYAKDLHVGQIVEPGMLIGSVGSTGYGPPGTSGKFPPHLHYGMYKDNGYSEWSFDPYPHLRQWEWSDRKKRKN</sequence>
<dbReference type="InterPro" id="IPR011055">
    <property type="entry name" value="Dup_hybrid_motif"/>
</dbReference>
<dbReference type="Gene3D" id="2.70.70.10">
    <property type="entry name" value="Glucose Permease (Domain IIA)"/>
    <property type="match status" value="1"/>
</dbReference>
<proteinExistence type="predicted"/>
<dbReference type="EMBL" id="LJJC01000004">
    <property type="protein sequence ID" value="KQL55392.1"/>
    <property type="molecule type" value="Genomic_DNA"/>
</dbReference>
<dbReference type="Proteomes" id="UP000051888">
    <property type="component" value="Unassembled WGS sequence"/>
</dbReference>
<dbReference type="PANTHER" id="PTHR21666:SF289">
    <property type="entry name" value="L-ALA--D-GLU ENDOPEPTIDASE"/>
    <property type="match status" value="1"/>
</dbReference>
<name>A0A0Q3TN25_9BACI</name>
<dbReference type="SUPFAM" id="SSF51261">
    <property type="entry name" value="Duplicated hybrid motif"/>
    <property type="match status" value="1"/>
</dbReference>
<comment type="caution">
    <text evidence="3">The sequence shown here is derived from an EMBL/GenBank/DDBJ whole genome shotgun (WGS) entry which is preliminary data.</text>
</comment>
<evidence type="ECO:0000256" key="1">
    <source>
        <dbReference type="ARBA" id="ARBA00022729"/>
    </source>
</evidence>
<accession>A0A0Q3TN25</accession>
<reference evidence="3 4" key="1">
    <citation type="submission" date="2015-09" db="EMBL/GenBank/DDBJ databases">
        <title>Genome sequencing project for genomic taxonomy and phylogenomics of Bacillus-like bacteria.</title>
        <authorList>
            <person name="Liu B."/>
            <person name="Wang J."/>
            <person name="Zhu Y."/>
            <person name="Liu G."/>
            <person name="Chen Q."/>
            <person name="Chen Z."/>
            <person name="Lan J."/>
            <person name="Che J."/>
            <person name="Ge C."/>
            <person name="Shi H."/>
            <person name="Pan Z."/>
            <person name="Liu X."/>
        </authorList>
    </citation>
    <scope>NUCLEOTIDE SEQUENCE [LARGE SCALE GENOMIC DNA]</scope>
    <source>
        <strain evidence="3 4">LMG 18435</strain>
    </source>
</reference>
<evidence type="ECO:0000313" key="4">
    <source>
        <dbReference type="Proteomes" id="UP000051888"/>
    </source>
</evidence>
<protein>
    <submittedName>
        <fullName evidence="3">Peptidase M23</fullName>
    </submittedName>
</protein>
<dbReference type="PANTHER" id="PTHR21666">
    <property type="entry name" value="PEPTIDASE-RELATED"/>
    <property type="match status" value="1"/>
</dbReference>
<dbReference type="CDD" id="cd12797">
    <property type="entry name" value="M23_peptidase"/>
    <property type="match status" value="1"/>
</dbReference>
<feature type="domain" description="M23ase beta-sheet core" evidence="2">
    <location>
        <begin position="202"/>
        <end position="300"/>
    </location>
</feature>
<dbReference type="InterPro" id="IPR050570">
    <property type="entry name" value="Cell_wall_metabolism_enzyme"/>
</dbReference>
<dbReference type="GO" id="GO:0004222">
    <property type="term" value="F:metalloendopeptidase activity"/>
    <property type="evidence" value="ECO:0007669"/>
    <property type="project" value="TreeGrafter"/>
</dbReference>
<dbReference type="AlphaFoldDB" id="A0A0Q3TN25"/>
<gene>
    <name evidence="3" type="ORF">AN964_06475</name>
</gene>
<keyword evidence="4" id="KW-1185">Reference proteome</keyword>
<dbReference type="Pfam" id="PF01551">
    <property type="entry name" value="Peptidase_M23"/>
    <property type="match status" value="1"/>
</dbReference>
<organism evidence="3 4">
    <name type="scientific">Heyndrickxia shackletonii</name>
    <dbReference type="NCBI Taxonomy" id="157838"/>
    <lineage>
        <taxon>Bacteria</taxon>
        <taxon>Bacillati</taxon>
        <taxon>Bacillota</taxon>
        <taxon>Bacilli</taxon>
        <taxon>Bacillales</taxon>
        <taxon>Bacillaceae</taxon>
        <taxon>Heyndrickxia</taxon>
    </lineage>
</organism>
<evidence type="ECO:0000313" key="3">
    <source>
        <dbReference type="EMBL" id="KQL55392.1"/>
    </source>
</evidence>